<keyword evidence="3" id="KW-1185">Reference proteome</keyword>
<protein>
    <submittedName>
        <fullName evidence="2">DNA replication protein DnaC</fullName>
    </submittedName>
</protein>
<dbReference type="InterPro" id="IPR013317">
    <property type="entry name" value="DnaA_dom"/>
</dbReference>
<evidence type="ECO:0000259" key="1">
    <source>
        <dbReference type="Pfam" id="PF00308"/>
    </source>
</evidence>
<dbReference type="Pfam" id="PF00308">
    <property type="entry name" value="Bac_DnaA"/>
    <property type="match status" value="1"/>
</dbReference>
<feature type="domain" description="Chromosomal replication initiator protein DnaA ATPAse" evidence="1">
    <location>
        <begin position="85"/>
        <end position="235"/>
    </location>
</feature>
<dbReference type="PANTHER" id="PTHR30050:SF10">
    <property type="entry name" value="PHAGE-LIKE ELEMENT PBSX PROTEIN XKDC"/>
    <property type="match status" value="1"/>
</dbReference>
<dbReference type="SUPFAM" id="SSF52540">
    <property type="entry name" value="P-loop containing nucleoside triphosphate hydrolases"/>
    <property type="match status" value="1"/>
</dbReference>
<dbReference type="EMBL" id="JBEPMA010000001">
    <property type="protein sequence ID" value="MET3616758.1"/>
    <property type="molecule type" value="Genomic_DNA"/>
</dbReference>
<dbReference type="RefSeq" id="WP_354366756.1">
    <property type="nucleotide sequence ID" value="NZ_JBEPMA010000001.1"/>
</dbReference>
<gene>
    <name evidence="2" type="ORF">ABID14_000378</name>
</gene>
<dbReference type="InterPro" id="IPR027417">
    <property type="entry name" value="P-loop_NTPase"/>
</dbReference>
<dbReference type="Proteomes" id="UP001549162">
    <property type="component" value="Unassembled WGS sequence"/>
</dbReference>
<reference evidence="2 3" key="1">
    <citation type="submission" date="2024-06" db="EMBL/GenBank/DDBJ databases">
        <title>Genomic Encyclopedia of Type Strains, Phase IV (KMG-IV): sequencing the most valuable type-strain genomes for metagenomic binning, comparative biology and taxonomic classification.</title>
        <authorList>
            <person name="Goeker M."/>
        </authorList>
    </citation>
    <scope>NUCLEOTIDE SEQUENCE [LARGE SCALE GENOMIC DNA]</scope>
    <source>
        <strain evidence="2 3">DSM 21460</strain>
    </source>
</reference>
<dbReference type="InterPro" id="IPR025662">
    <property type="entry name" value="Sigma_54_int_dom_ATP-bd_1"/>
</dbReference>
<sequence>MDSLKEQKNIWTDEEQKKLAIFEMNGFNSAIGSETNCTKCRDKGYIMQIKKENGIYYPYVTECSCIKSKKAETKAEKSGTKPLLKFSFDNFFVTHDWQKNIKNLAEENAKTKDWFFIGGQSGAGKTHICSAISNYQSRKNIRVKHIVWTDEIDKLKNFDDTSLIDELKRVECLYIDDMFKKAISDNGISLTNADITKTWELLNFRANNKLKTIISTELTHDELVKIDESLAGRIKAKAGKFVINLYRDKDKNLRLQ</sequence>
<dbReference type="PANTHER" id="PTHR30050">
    <property type="entry name" value="CHROMOSOMAL REPLICATION INITIATOR PROTEIN DNAA"/>
    <property type="match status" value="1"/>
</dbReference>
<accession>A0ABV2J7Y8</accession>
<dbReference type="PROSITE" id="PS00675">
    <property type="entry name" value="SIGMA54_INTERACT_1"/>
    <property type="match status" value="1"/>
</dbReference>
<proteinExistence type="predicted"/>
<dbReference type="Gene3D" id="3.40.50.300">
    <property type="entry name" value="P-loop containing nucleotide triphosphate hydrolases"/>
    <property type="match status" value="1"/>
</dbReference>
<evidence type="ECO:0000313" key="2">
    <source>
        <dbReference type="EMBL" id="MET3616758.1"/>
    </source>
</evidence>
<organism evidence="2 3">
    <name type="scientific">Peptoniphilus olsenii</name>
    <dbReference type="NCBI Taxonomy" id="411570"/>
    <lineage>
        <taxon>Bacteria</taxon>
        <taxon>Bacillati</taxon>
        <taxon>Bacillota</taxon>
        <taxon>Tissierellia</taxon>
        <taxon>Tissierellales</taxon>
        <taxon>Peptoniphilaceae</taxon>
        <taxon>Peptoniphilus</taxon>
    </lineage>
</organism>
<name>A0ABV2J7Y8_9FIRM</name>
<evidence type="ECO:0000313" key="3">
    <source>
        <dbReference type="Proteomes" id="UP001549162"/>
    </source>
</evidence>
<comment type="caution">
    <text evidence="2">The sequence shown here is derived from an EMBL/GenBank/DDBJ whole genome shotgun (WGS) entry which is preliminary data.</text>
</comment>